<feature type="region of interest" description="Disordered" evidence="1">
    <location>
        <begin position="108"/>
        <end position="129"/>
    </location>
</feature>
<feature type="compositionally biased region" description="Basic and acidic residues" evidence="1">
    <location>
        <begin position="1231"/>
        <end position="1244"/>
    </location>
</feature>
<feature type="compositionally biased region" description="Acidic residues" evidence="1">
    <location>
        <begin position="881"/>
        <end position="895"/>
    </location>
</feature>
<feature type="compositionally biased region" description="Low complexity" evidence="1">
    <location>
        <begin position="623"/>
        <end position="634"/>
    </location>
</feature>
<feature type="compositionally biased region" description="Acidic residues" evidence="1">
    <location>
        <begin position="697"/>
        <end position="711"/>
    </location>
</feature>
<feature type="compositionally biased region" description="Basic and acidic residues" evidence="1">
    <location>
        <begin position="570"/>
        <end position="611"/>
    </location>
</feature>
<feature type="compositionally biased region" description="Acidic residues" evidence="1">
    <location>
        <begin position="1003"/>
        <end position="1015"/>
    </location>
</feature>
<reference evidence="2" key="1">
    <citation type="submission" date="2022-08" db="UniProtKB">
        <authorList>
            <consortium name="EnsemblMetazoa"/>
        </authorList>
    </citation>
    <scope>IDENTIFICATION</scope>
    <source>
        <strain evidence="2">Israel</strain>
    </source>
</reference>
<feature type="compositionally biased region" description="Polar residues" evidence="1">
    <location>
        <begin position="1318"/>
        <end position="1337"/>
    </location>
</feature>
<feature type="region of interest" description="Disordered" evidence="1">
    <location>
        <begin position="328"/>
        <end position="372"/>
    </location>
</feature>
<dbReference type="VEuPathDB" id="VectorBase:PPAI009940"/>
<feature type="compositionally biased region" description="Polar residues" evidence="1">
    <location>
        <begin position="534"/>
        <end position="544"/>
    </location>
</feature>
<feature type="compositionally biased region" description="Basic and acidic residues" evidence="1">
    <location>
        <begin position="951"/>
        <end position="971"/>
    </location>
</feature>
<feature type="region of interest" description="Disordered" evidence="1">
    <location>
        <begin position="1423"/>
        <end position="1560"/>
    </location>
</feature>
<accession>A0A1B0DN95</accession>
<sequence length="1560" mass="179345">MTDDFQNAGSSMTQGSDENHSVPSGNHSGSIEEYDEDDHTMATTLVYTDPTPESAHELSYRIHKGDEDENKDEDDMTENEDDQHVTATTDLEDVDESIEVIDDLDEKLDDWPKSTSDEDELNHKPDYSHYDDTVMVETTKTPYENDYSEEFYDDSTEVSSHTSKFEDKSTNIPIISTENYHEEHTHLEHINEDQKERYSEDFEEQHQRTTTESYQEHTTVIYDVEDDYVGIIKGADHYETTTNDEEPIMITESFGVYEYYPREQEATTEEEDLSATDDSRKYEDIQERIGMIHEENIKSNEEIAYEHSESTITTEDYFINAKNETYQDESTTEDYIAPSTTEKSKDYENYPREQETTTEEEDSTVTYRSQEYGDIEEKIHMIHEENLEFGEETVLPIATESYPKEQEATTHQGSLSSTDRSKKYEDIEQRDDISHNEELKSDEDATNEENYSPNATEDDFTVTTDEAYRSETASEVDDMLTTTEESKGYENYPSEQETITYEGDPTETDHSKEYGEIEERVGINLEEELKSDENVTYQDNTGTTEEAYKYESTTRDEETTTTNEQPTTNERYRIKQETTKQEDDSIEIYKSKVYEDSEERVGMIYEEKHESDEESKPEENKLSSSVSGSITITTDEPYRYESTTEDDEGPTTKEDSSDYKSHSNDQEATIHEDDSIVTYKSREYENIEERVGMIHEDELEYNEDAANEDNEYPNASEDVNTSTTEETHWYDTITKDRDTTTTNDQSTAFEEYPSEEEVTTQEDDSAIADRSREYENIEDRVGMSHEEEGTKNRDNEYPNASEDDNTSATEETYWYDTTTRDRYTATTNEQSTTYDKYPSEQVATAKEDDSFVTDRSKEYEDNEERVGMINEEELKPNEGATNEDNEYPNASEDDTTSTTEEAYRYDTTIPSEHFQEEDSTITYRTKEYEDIEERGGMIHEEEFETDTDTTAGEHESPGDYDHTSPTEEAYRYETTTDDEDRSTVKKGTTAYESYTSDQKETTLEEDSVGTESDEYFNDRIRIAPEDYYYSTKESTNDENTSTTTDEDVSTATALGDNQYETTEGKENSSSATEKSVVYESSSEEKETFSEEDIYDRNGMIQDKEYGLEEETTNYENESTTTVAEDDYTSTSDSPTATYEEGSSVTEYNRENEDIEERQDMIGEDINDSDEETKDHEYKVTTAAKEENYYTVENEGEEIASGYDVDEDHRSVLGKSQQKESTFVTDGSTKYEVIEDRIGETPEDKYELEEVASSDGNEYLEKELTTDEYTEKSAKSDDVYKSSIEDQEDSTSTAQEEDSSQAKMDTDLKYEDYKGGIYSTVNTESANENEDSNGTTTEEMIRTTEKEDTSSEKEHMVEEIEGRIQNSDEDDKSFLEVVANPEVDEHETMVISTTEEEDQVTTTEEGSVTDRKVKYEDFVADKETYRDVESTTQIEEKPHVMRIPPREPHDLHLVGESYEDTIPDNQGMTESEQVSEETFNQDPTGGYDDDEKKDPGSVSVEGSTTTESGSNSQDPNNTTEENLDVSGQTTTKRNKLSSQPTKPRKSLVKKIKEEINSRLGI</sequence>
<feature type="compositionally biased region" description="Basic and acidic residues" evidence="1">
    <location>
        <begin position="546"/>
        <end position="558"/>
    </location>
</feature>
<feature type="compositionally biased region" description="Polar residues" evidence="1">
    <location>
        <begin position="1510"/>
        <end position="1540"/>
    </location>
</feature>
<feature type="region of interest" description="Disordered" evidence="1">
    <location>
        <begin position="1"/>
        <end position="93"/>
    </location>
</feature>
<feature type="compositionally biased region" description="Acidic residues" evidence="1">
    <location>
        <begin position="1152"/>
        <end position="1171"/>
    </location>
</feature>
<protein>
    <submittedName>
        <fullName evidence="2">Uncharacterized protein</fullName>
    </submittedName>
</protein>
<feature type="compositionally biased region" description="Acidic residues" evidence="1">
    <location>
        <begin position="1284"/>
        <end position="1298"/>
    </location>
</feature>
<dbReference type="EMBL" id="AJVK01007447">
    <property type="status" value="NOT_ANNOTATED_CDS"/>
    <property type="molecule type" value="Genomic_DNA"/>
</dbReference>
<feature type="compositionally biased region" description="Polar residues" evidence="1">
    <location>
        <begin position="1462"/>
        <end position="1482"/>
    </location>
</feature>
<feature type="compositionally biased region" description="Basic and acidic residues" evidence="1">
    <location>
        <begin position="1549"/>
        <end position="1560"/>
    </location>
</feature>
<feature type="compositionally biased region" description="Polar residues" evidence="1">
    <location>
        <begin position="1128"/>
        <end position="1146"/>
    </location>
</feature>
<evidence type="ECO:0000313" key="3">
    <source>
        <dbReference type="Proteomes" id="UP000092462"/>
    </source>
</evidence>
<keyword evidence="3" id="KW-1185">Reference proteome</keyword>
<feature type="compositionally biased region" description="Basic and acidic residues" evidence="1">
    <location>
        <begin position="419"/>
        <end position="443"/>
    </location>
</feature>
<feature type="compositionally biased region" description="Polar residues" evidence="1">
    <location>
        <begin position="409"/>
        <end position="418"/>
    </location>
</feature>
<feature type="region of interest" description="Disordered" evidence="1">
    <location>
        <begin position="1199"/>
        <end position="1407"/>
    </location>
</feature>
<feature type="compositionally biased region" description="Basic and acidic residues" evidence="1">
    <location>
        <begin position="924"/>
        <end position="940"/>
    </location>
</feature>
<feature type="compositionally biased region" description="Basic and acidic residues" evidence="1">
    <location>
        <begin position="342"/>
        <end position="355"/>
    </location>
</feature>
<feature type="region of interest" description="Disordered" evidence="1">
    <location>
        <begin position="391"/>
        <end position="512"/>
    </location>
</feature>
<feature type="compositionally biased region" description="Low complexity" evidence="1">
    <location>
        <begin position="1495"/>
        <end position="1509"/>
    </location>
</feature>
<feature type="region of interest" description="Disordered" evidence="1">
    <location>
        <begin position="532"/>
        <end position="1181"/>
    </location>
</feature>
<feature type="compositionally biased region" description="Basic and acidic residues" evidence="1">
    <location>
        <begin position="767"/>
        <end position="796"/>
    </location>
</feature>
<feature type="compositionally biased region" description="Basic and acidic residues" evidence="1">
    <location>
        <begin position="1258"/>
        <end position="1283"/>
    </location>
</feature>
<feature type="compositionally biased region" description="Low complexity" evidence="1">
    <location>
        <begin position="560"/>
        <end position="569"/>
    </location>
</feature>
<feature type="compositionally biased region" description="Polar residues" evidence="1">
    <location>
        <begin position="1"/>
        <end position="29"/>
    </location>
</feature>
<feature type="compositionally biased region" description="Basic and acidic residues" evidence="1">
    <location>
        <begin position="1338"/>
        <end position="1361"/>
    </location>
</feature>
<feature type="compositionally biased region" description="Basic and acidic residues" evidence="1">
    <location>
        <begin position="845"/>
        <end position="859"/>
    </location>
</feature>
<proteinExistence type="predicted"/>
<feature type="compositionally biased region" description="Basic and acidic residues" evidence="1">
    <location>
        <begin position="650"/>
        <end position="696"/>
    </location>
</feature>
<feature type="compositionally biased region" description="Acidic residues" evidence="1">
    <location>
        <begin position="67"/>
        <end position="81"/>
    </location>
</feature>
<dbReference type="Proteomes" id="UP000092462">
    <property type="component" value="Unassembled WGS sequence"/>
</dbReference>
<feature type="compositionally biased region" description="Low complexity" evidence="1">
    <location>
        <begin position="808"/>
        <end position="817"/>
    </location>
</feature>
<evidence type="ECO:0000313" key="2">
    <source>
        <dbReference type="EnsemblMetazoa" id="PPAI009940-PA"/>
    </source>
</evidence>
<feature type="compositionally biased region" description="Basic and acidic residues" evidence="1">
    <location>
        <begin position="725"/>
        <end position="739"/>
    </location>
</feature>
<feature type="compositionally biased region" description="Basic and acidic residues" evidence="1">
    <location>
        <begin position="54"/>
        <end position="66"/>
    </location>
</feature>
<feature type="compositionally biased region" description="Basic and acidic residues" evidence="1">
    <location>
        <begin position="1172"/>
        <end position="1181"/>
    </location>
</feature>
<dbReference type="VEuPathDB" id="VectorBase:PPAPM1_002933"/>
<feature type="compositionally biased region" description="Basic and acidic residues" evidence="1">
    <location>
        <begin position="109"/>
        <end position="129"/>
    </location>
</feature>
<name>A0A1B0DN95_PHLPP</name>
<feature type="compositionally biased region" description="Basic and acidic residues" evidence="1">
    <location>
        <begin position="1303"/>
        <end position="1313"/>
    </location>
</feature>
<feature type="region of interest" description="Disordered" evidence="1">
    <location>
        <begin position="148"/>
        <end position="170"/>
    </location>
</feature>
<feature type="compositionally biased region" description="Polar residues" evidence="1">
    <location>
        <begin position="1213"/>
        <end position="1227"/>
    </location>
</feature>
<organism evidence="2 3">
    <name type="scientific">Phlebotomus papatasi</name>
    <name type="common">Sandfly</name>
    <dbReference type="NCBI Taxonomy" id="29031"/>
    <lineage>
        <taxon>Eukaryota</taxon>
        <taxon>Metazoa</taxon>
        <taxon>Ecdysozoa</taxon>
        <taxon>Arthropoda</taxon>
        <taxon>Hexapoda</taxon>
        <taxon>Insecta</taxon>
        <taxon>Pterygota</taxon>
        <taxon>Neoptera</taxon>
        <taxon>Endopterygota</taxon>
        <taxon>Diptera</taxon>
        <taxon>Nematocera</taxon>
        <taxon>Psychodoidea</taxon>
        <taxon>Psychodidae</taxon>
        <taxon>Phlebotomus</taxon>
        <taxon>Phlebotomus</taxon>
    </lineage>
</organism>
<evidence type="ECO:0000256" key="1">
    <source>
        <dbReference type="SAM" id="MobiDB-lite"/>
    </source>
</evidence>
<feature type="compositionally biased region" description="Acidic residues" evidence="1">
    <location>
        <begin position="752"/>
        <end position="766"/>
    </location>
</feature>
<feature type="compositionally biased region" description="Basic and acidic residues" evidence="1">
    <location>
        <begin position="1423"/>
        <end position="1452"/>
    </location>
</feature>
<feature type="compositionally biased region" description="Low complexity" evidence="1">
    <location>
        <begin position="1030"/>
        <end position="1053"/>
    </location>
</feature>
<dbReference type="EnsemblMetazoa" id="PPAI009940-RA">
    <property type="protein sequence ID" value="PPAI009940-PA"/>
    <property type="gene ID" value="PPAI009940"/>
</dbReference>